<name>A0A6X7X1N4_SALIN</name>
<dbReference type="AlphaFoldDB" id="A0A6X7X1N4"/>
<protein>
    <submittedName>
        <fullName evidence="1">Uncharacterized protein</fullName>
    </submittedName>
</protein>
<sequence length="97" mass="11577">MRKKFRPVDFHTSNMGNNYITLECMMSAPFHEHSPELFAKCLAEVPKINRLLIDRRKCENKEHYEKVLMVADMCLSMMMIERRMGIVNEDNSYFNKK</sequence>
<proteinExistence type="predicted"/>
<evidence type="ECO:0000313" key="1">
    <source>
        <dbReference type="EMBL" id="HAB1680037.1"/>
    </source>
</evidence>
<organism evidence="1">
    <name type="scientific">Salmonella infantis</name>
    <dbReference type="NCBI Taxonomy" id="595"/>
    <lineage>
        <taxon>Bacteria</taxon>
        <taxon>Pseudomonadati</taxon>
        <taxon>Pseudomonadota</taxon>
        <taxon>Gammaproteobacteria</taxon>
        <taxon>Enterobacterales</taxon>
        <taxon>Enterobacteriaceae</taxon>
        <taxon>Salmonella</taxon>
    </lineage>
</organism>
<gene>
    <name evidence="1" type="ORF">GBY48_23600</name>
</gene>
<reference evidence="1" key="2">
    <citation type="submission" date="2019-10" db="EMBL/GenBank/DDBJ databases">
        <authorList>
            <consortium name="NCBI Pathogen Detection Project"/>
        </authorList>
    </citation>
    <scope>NUCLEOTIDE SEQUENCE</scope>
    <source>
        <strain evidence="1">Salmonella enterica</strain>
    </source>
</reference>
<comment type="caution">
    <text evidence="1">The sequence shown here is derived from an EMBL/GenBank/DDBJ whole genome shotgun (WGS) entry which is preliminary data.</text>
</comment>
<accession>A0A6X7X1N4</accession>
<dbReference type="EMBL" id="DAAFVM010000024">
    <property type="protein sequence ID" value="HAB1680037.1"/>
    <property type="molecule type" value="Genomic_DNA"/>
</dbReference>
<reference evidence="1" key="1">
    <citation type="journal article" date="2018" name="Genome Biol.">
        <title>SKESA: strategic k-mer extension for scrupulous assemblies.</title>
        <authorList>
            <person name="Souvorov A."/>
            <person name="Agarwala R."/>
            <person name="Lipman D.J."/>
        </authorList>
    </citation>
    <scope>NUCLEOTIDE SEQUENCE</scope>
    <source>
        <strain evidence="1">Salmonella enterica</strain>
    </source>
</reference>